<comment type="caution">
    <text evidence="4">The sequence shown here is derived from an EMBL/GenBank/DDBJ whole genome shotgun (WGS) entry which is preliminary data.</text>
</comment>
<evidence type="ECO:0008006" key="6">
    <source>
        <dbReference type="Google" id="ProtNLM"/>
    </source>
</evidence>
<evidence type="ECO:0000256" key="1">
    <source>
        <dbReference type="ARBA" id="ARBA00007692"/>
    </source>
</evidence>
<feature type="compositionally biased region" description="Acidic residues" evidence="3">
    <location>
        <begin position="317"/>
        <end position="339"/>
    </location>
</feature>
<dbReference type="PANTHER" id="PTHR13068:SF112">
    <property type="entry name" value="TRANSCRIPTION TERMINATION FACTOR 3, MITOCHONDRIAL"/>
    <property type="match status" value="1"/>
</dbReference>
<evidence type="ECO:0000256" key="2">
    <source>
        <dbReference type="ARBA" id="ARBA00022946"/>
    </source>
</evidence>
<feature type="compositionally biased region" description="Basic residues" evidence="3">
    <location>
        <begin position="345"/>
        <end position="354"/>
    </location>
</feature>
<organism evidence="4 5">
    <name type="scientific">Ilyodon furcidens</name>
    <name type="common">goldbreast splitfin</name>
    <dbReference type="NCBI Taxonomy" id="33524"/>
    <lineage>
        <taxon>Eukaryota</taxon>
        <taxon>Metazoa</taxon>
        <taxon>Chordata</taxon>
        <taxon>Craniata</taxon>
        <taxon>Vertebrata</taxon>
        <taxon>Euteleostomi</taxon>
        <taxon>Actinopterygii</taxon>
        <taxon>Neopterygii</taxon>
        <taxon>Teleostei</taxon>
        <taxon>Neoteleostei</taxon>
        <taxon>Acanthomorphata</taxon>
        <taxon>Ovalentaria</taxon>
        <taxon>Atherinomorphae</taxon>
        <taxon>Cyprinodontiformes</taxon>
        <taxon>Goodeidae</taxon>
        <taxon>Ilyodon</taxon>
    </lineage>
</organism>
<gene>
    <name evidence="4" type="ORF">ILYODFUR_013575</name>
</gene>
<dbReference type="EMBL" id="JAHRIQ010082207">
    <property type="protein sequence ID" value="MEQ2247879.1"/>
    <property type="molecule type" value="Genomic_DNA"/>
</dbReference>
<dbReference type="Proteomes" id="UP001482620">
    <property type="component" value="Unassembled WGS sequence"/>
</dbReference>
<feature type="region of interest" description="Disordered" evidence="3">
    <location>
        <begin position="312"/>
        <end position="354"/>
    </location>
</feature>
<evidence type="ECO:0000313" key="5">
    <source>
        <dbReference type="Proteomes" id="UP001482620"/>
    </source>
</evidence>
<keyword evidence="2" id="KW-0809">Transit peptide</keyword>
<evidence type="ECO:0000313" key="4">
    <source>
        <dbReference type="EMBL" id="MEQ2247879.1"/>
    </source>
</evidence>
<name>A0ABV0URR0_9TELE</name>
<reference evidence="4 5" key="1">
    <citation type="submission" date="2021-06" db="EMBL/GenBank/DDBJ databases">
        <authorList>
            <person name="Palmer J.M."/>
        </authorList>
    </citation>
    <scope>NUCLEOTIDE SEQUENCE [LARGE SCALE GENOMIC DNA]</scope>
    <source>
        <strain evidence="5">if_2019</strain>
        <tissue evidence="4">Muscle</tissue>
    </source>
</reference>
<comment type="similarity">
    <text evidence="1">Belongs to the mTERF family.</text>
</comment>
<proteinExistence type="inferred from homology"/>
<dbReference type="PANTHER" id="PTHR13068">
    <property type="entry name" value="CGI-12 PROTEIN-RELATED"/>
    <property type="match status" value="1"/>
</dbReference>
<dbReference type="InterPro" id="IPR003690">
    <property type="entry name" value="MTERF"/>
</dbReference>
<dbReference type="Pfam" id="PF02536">
    <property type="entry name" value="mTERF"/>
    <property type="match status" value="1"/>
</dbReference>
<accession>A0ABV0URR0</accession>
<dbReference type="InterPro" id="IPR038538">
    <property type="entry name" value="MTERF_sf"/>
</dbReference>
<dbReference type="Gene3D" id="1.25.70.10">
    <property type="entry name" value="Transcription termination factor 3, mitochondrial"/>
    <property type="match status" value="1"/>
</dbReference>
<evidence type="ECO:0000256" key="3">
    <source>
        <dbReference type="SAM" id="MobiDB-lite"/>
    </source>
</evidence>
<keyword evidence="5" id="KW-1185">Reference proteome</keyword>
<dbReference type="SMART" id="SM00733">
    <property type="entry name" value="Mterf"/>
    <property type="match status" value="4"/>
</dbReference>
<protein>
    <recommendedName>
        <fullName evidence="6">Mitochondrial transcription termination factor 4</fullName>
    </recommendedName>
</protein>
<sequence length="354" mass="40784">MGTRVTVQQILRQTVKNVPISTFIPVRFKAFKRPHLQPLCLSCRLFCFASGRTSSPLPQHNHSLSPDLSLRSLLDMGFTESQARHICDSVFRVKGANAAKHVLSTLTVLFVLGLNPTSVQKLLDKCPELCTVKETQLQQRINHLRKLGLVEGSLQRMVVHYPKILTVPVKSVKNVVRFLRENCQFTSQQVTETLRDSPAVVLEDLAQLEYKFQYVYFRMGVKQAEMVKCRLFRFTLDDVRCRHSFLERRGLYQTPDKKGQTTIINPKLDSILNVDREIFIADVAQASAEEYDVFQKLLAREWKEEELEHCSIKAYSDDDDDDDDDDEHDDDEEEEEEEETGGKSGYKKKKKKNK</sequence>